<organism evidence="2 3">
    <name type="scientific">Trema orientale</name>
    <name type="common">Charcoal tree</name>
    <name type="synonym">Celtis orientalis</name>
    <dbReference type="NCBI Taxonomy" id="63057"/>
    <lineage>
        <taxon>Eukaryota</taxon>
        <taxon>Viridiplantae</taxon>
        <taxon>Streptophyta</taxon>
        <taxon>Embryophyta</taxon>
        <taxon>Tracheophyta</taxon>
        <taxon>Spermatophyta</taxon>
        <taxon>Magnoliopsida</taxon>
        <taxon>eudicotyledons</taxon>
        <taxon>Gunneridae</taxon>
        <taxon>Pentapetalae</taxon>
        <taxon>rosids</taxon>
        <taxon>fabids</taxon>
        <taxon>Rosales</taxon>
        <taxon>Cannabaceae</taxon>
        <taxon>Trema</taxon>
    </lineage>
</organism>
<dbReference type="InParanoid" id="A0A2P5AFU0"/>
<evidence type="ECO:0000313" key="3">
    <source>
        <dbReference type="Proteomes" id="UP000237000"/>
    </source>
</evidence>
<comment type="caution">
    <text evidence="2">The sequence shown here is derived from an EMBL/GenBank/DDBJ whole genome shotgun (WGS) entry which is preliminary data.</text>
</comment>
<protein>
    <submittedName>
        <fullName evidence="2">Uncharacterized protein</fullName>
    </submittedName>
</protein>
<dbReference type="Proteomes" id="UP000237000">
    <property type="component" value="Unassembled WGS sequence"/>
</dbReference>
<feature type="region of interest" description="Disordered" evidence="1">
    <location>
        <begin position="1"/>
        <end position="22"/>
    </location>
</feature>
<dbReference type="EMBL" id="JXTC01000885">
    <property type="protein sequence ID" value="PON35402.1"/>
    <property type="molecule type" value="Genomic_DNA"/>
</dbReference>
<evidence type="ECO:0000313" key="2">
    <source>
        <dbReference type="EMBL" id="PON35402.1"/>
    </source>
</evidence>
<sequence>MEKKCDKPREAIQSTPAGRPRLKIDTEIREIENFDGEVEVNSACPEKVGSSSQLEEIFWENEMRLRTTRWKPPTSLLASSYQL</sequence>
<evidence type="ECO:0000256" key="1">
    <source>
        <dbReference type="SAM" id="MobiDB-lite"/>
    </source>
</evidence>
<keyword evidence="3" id="KW-1185">Reference proteome</keyword>
<name>A0A2P5AFU0_TREOI</name>
<reference evidence="3" key="1">
    <citation type="submission" date="2016-06" db="EMBL/GenBank/DDBJ databases">
        <title>Parallel loss of symbiosis genes in relatives of nitrogen-fixing non-legume Parasponia.</title>
        <authorList>
            <person name="Van Velzen R."/>
            <person name="Holmer R."/>
            <person name="Bu F."/>
            <person name="Rutten L."/>
            <person name="Van Zeijl A."/>
            <person name="Liu W."/>
            <person name="Santuari L."/>
            <person name="Cao Q."/>
            <person name="Sharma T."/>
            <person name="Shen D."/>
            <person name="Roswanjaya Y."/>
            <person name="Wardhani T."/>
            <person name="Kalhor M.S."/>
            <person name="Jansen J."/>
            <person name="Van den Hoogen J."/>
            <person name="Gungor B."/>
            <person name="Hartog M."/>
            <person name="Hontelez J."/>
            <person name="Verver J."/>
            <person name="Yang W.-C."/>
            <person name="Schijlen E."/>
            <person name="Repin R."/>
            <person name="Schilthuizen M."/>
            <person name="Schranz E."/>
            <person name="Heidstra R."/>
            <person name="Miyata K."/>
            <person name="Fedorova E."/>
            <person name="Kohlen W."/>
            <person name="Bisseling T."/>
            <person name="Smit S."/>
            <person name="Geurts R."/>
        </authorList>
    </citation>
    <scope>NUCLEOTIDE SEQUENCE [LARGE SCALE GENOMIC DNA]</scope>
    <source>
        <strain evidence="3">cv. RG33-2</strain>
    </source>
</reference>
<gene>
    <name evidence="2" type="ORF">TorRG33x02_351460</name>
</gene>
<feature type="compositionally biased region" description="Basic and acidic residues" evidence="1">
    <location>
        <begin position="1"/>
        <end position="10"/>
    </location>
</feature>
<proteinExistence type="predicted"/>
<dbReference type="AlphaFoldDB" id="A0A2P5AFU0"/>
<accession>A0A2P5AFU0</accession>